<evidence type="ECO:0000313" key="1">
    <source>
        <dbReference type="EMBL" id="KAK3054511.1"/>
    </source>
</evidence>
<comment type="caution">
    <text evidence="1">The sequence shown here is derived from an EMBL/GenBank/DDBJ whole genome shotgun (WGS) entry which is preliminary data.</text>
</comment>
<sequence length="218" mass="22730">AGEAIAKQEEKEGFDTNPDAPVNAEGEAWKPEPTGDAATGGDSWAPEPVSEDAAAPPAEPEDKTKSYDDYLKELAEKKLQIGGGALAARKPNEGSSGKQPEGKAFAREGEEDFMAGSAKAKREREKKDKKQFVELDDARVREEFREGGSRGGRGRGRGDGPSRGGRGGGRGRGERGGDRGGFRGDRGDGYRPRGGRGGAGGAAPSINDQSAFPSLGGK</sequence>
<keyword evidence="2" id="KW-1185">Reference proteome</keyword>
<protein>
    <submittedName>
        <fullName evidence="1">Uncharacterized protein</fullName>
    </submittedName>
</protein>
<proteinExistence type="predicted"/>
<reference evidence="1" key="1">
    <citation type="submission" date="2024-09" db="EMBL/GenBank/DDBJ databases">
        <title>Black Yeasts Isolated from many extreme environments.</title>
        <authorList>
            <person name="Coleine C."/>
            <person name="Stajich J.E."/>
            <person name="Selbmann L."/>
        </authorList>
    </citation>
    <scope>NUCLEOTIDE SEQUENCE</scope>
    <source>
        <strain evidence="1">CCFEE 5737</strain>
    </source>
</reference>
<gene>
    <name evidence="1" type="ORF">LTS18_011962</name>
</gene>
<name>A0ACC3CY52_9PEZI</name>
<dbReference type="EMBL" id="JAWDJW010009853">
    <property type="protein sequence ID" value="KAK3054511.1"/>
    <property type="molecule type" value="Genomic_DNA"/>
</dbReference>
<accession>A0ACC3CY52</accession>
<organism evidence="1 2">
    <name type="scientific">Coniosporium uncinatum</name>
    <dbReference type="NCBI Taxonomy" id="93489"/>
    <lineage>
        <taxon>Eukaryota</taxon>
        <taxon>Fungi</taxon>
        <taxon>Dikarya</taxon>
        <taxon>Ascomycota</taxon>
        <taxon>Pezizomycotina</taxon>
        <taxon>Dothideomycetes</taxon>
        <taxon>Dothideomycetes incertae sedis</taxon>
        <taxon>Coniosporium</taxon>
    </lineage>
</organism>
<feature type="non-terminal residue" evidence="1">
    <location>
        <position position="1"/>
    </location>
</feature>
<dbReference type="Proteomes" id="UP001186974">
    <property type="component" value="Unassembled WGS sequence"/>
</dbReference>
<evidence type="ECO:0000313" key="2">
    <source>
        <dbReference type="Proteomes" id="UP001186974"/>
    </source>
</evidence>